<reference evidence="1 2" key="1">
    <citation type="submission" date="2016-05" db="EMBL/GenBank/DDBJ databases">
        <authorList>
            <consortium name="Pathogen Informatics"/>
        </authorList>
    </citation>
    <scope>NUCLEOTIDE SEQUENCE [LARGE SCALE GENOMIC DNA]</scope>
    <source>
        <strain evidence="1 2">2880STDY5682802</strain>
    </source>
</reference>
<protein>
    <submittedName>
        <fullName evidence="1">Recombinase A</fullName>
    </submittedName>
</protein>
<evidence type="ECO:0000313" key="2">
    <source>
        <dbReference type="Proteomes" id="UP000078124"/>
    </source>
</evidence>
<accession>A0A8G2E8R5</accession>
<dbReference type="AlphaFoldDB" id="A0A8G2E8R5"/>
<dbReference type="Proteomes" id="UP000078124">
    <property type="component" value="Unassembled WGS sequence"/>
</dbReference>
<evidence type="ECO:0000313" key="1">
    <source>
        <dbReference type="EMBL" id="SAQ12804.1"/>
    </source>
</evidence>
<comment type="caution">
    <text evidence="1">The sequence shown here is derived from an EMBL/GenBank/DDBJ whole genome shotgun (WGS) entry which is preliminary data.</text>
</comment>
<sequence>MTPEEYLSPEWSDREKVHDWKNYANDGLIEIWDNFTQEQKRIIAKNLQEVADKEWWE</sequence>
<name>A0A8G2E8R5_RAOPL</name>
<dbReference type="RefSeq" id="WP_064386218.1">
    <property type="nucleotide sequence ID" value="NZ_FLAC01000036.1"/>
</dbReference>
<organism evidence="1 2">
    <name type="scientific">Raoultella planticola</name>
    <name type="common">Klebsiella planticola</name>
    <dbReference type="NCBI Taxonomy" id="575"/>
    <lineage>
        <taxon>Bacteria</taxon>
        <taxon>Pseudomonadati</taxon>
        <taxon>Pseudomonadota</taxon>
        <taxon>Gammaproteobacteria</taxon>
        <taxon>Enterobacterales</taxon>
        <taxon>Enterobacteriaceae</taxon>
        <taxon>Klebsiella/Raoultella group</taxon>
        <taxon>Raoultella</taxon>
    </lineage>
</organism>
<proteinExistence type="predicted"/>
<dbReference type="EMBL" id="FLAC01000036">
    <property type="protein sequence ID" value="SAQ12804.1"/>
    <property type="molecule type" value="Genomic_DNA"/>
</dbReference>
<gene>
    <name evidence="1" type="ORF">SAMEA2273876_05286</name>
</gene>